<name>A0A433T0U4_ELYCH</name>
<dbReference type="AlphaFoldDB" id="A0A433T0U4"/>
<comment type="subcellular location">
    <subcellularLocation>
        <location evidence="1">Nucleus</location>
    </subcellularLocation>
</comment>
<dbReference type="GO" id="GO:0005634">
    <property type="term" value="C:nucleus"/>
    <property type="evidence" value="ECO:0007669"/>
    <property type="project" value="UniProtKB-SubCell"/>
</dbReference>
<feature type="region of interest" description="Disordered" evidence="2">
    <location>
        <begin position="74"/>
        <end position="152"/>
    </location>
</feature>
<evidence type="ECO:0000256" key="1">
    <source>
        <dbReference type="PROSITE-ProRule" id="PRU00371"/>
    </source>
</evidence>
<organism evidence="4 5">
    <name type="scientific">Elysia chlorotica</name>
    <name type="common">Eastern emerald elysia</name>
    <name type="synonym">Sea slug</name>
    <dbReference type="NCBI Taxonomy" id="188477"/>
    <lineage>
        <taxon>Eukaryota</taxon>
        <taxon>Metazoa</taxon>
        <taxon>Spiralia</taxon>
        <taxon>Lophotrochozoa</taxon>
        <taxon>Mollusca</taxon>
        <taxon>Gastropoda</taxon>
        <taxon>Heterobranchia</taxon>
        <taxon>Euthyneura</taxon>
        <taxon>Panpulmonata</taxon>
        <taxon>Sacoglossa</taxon>
        <taxon>Placobranchoidea</taxon>
        <taxon>Plakobranchidae</taxon>
        <taxon>Elysia</taxon>
    </lineage>
</organism>
<proteinExistence type="predicted"/>
<evidence type="ECO:0000256" key="2">
    <source>
        <dbReference type="SAM" id="MobiDB-lite"/>
    </source>
</evidence>
<comment type="caution">
    <text evidence="4">The sequence shown here is derived from an EMBL/GenBank/DDBJ whole genome shotgun (WGS) entry which is preliminary data.</text>
</comment>
<dbReference type="InterPro" id="IPR004210">
    <property type="entry name" value="BESS_motif"/>
</dbReference>
<reference evidence="4 5" key="1">
    <citation type="submission" date="2019-01" db="EMBL/GenBank/DDBJ databases">
        <title>A draft genome assembly of the solar-powered sea slug Elysia chlorotica.</title>
        <authorList>
            <person name="Cai H."/>
            <person name="Li Q."/>
            <person name="Fang X."/>
            <person name="Li J."/>
            <person name="Curtis N.E."/>
            <person name="Altenburger A."/>
            <person name="Shibata T."/>
            <person name="Feng M."/>
            <person name="Maeda T."/>
            <person name="Schwartz J.A."/>
            <person name="Shigenobu S."/>
            <person name="Lundholm N."/>
            <person name="Nishiyama T."/>
            <person name="Yang H."/>
            <person name="Hasebe M."/>
            <person name="Li S."/>
            <person name="Pierce S.K."/>
            <person name="Wang J."/>
        </authorList>
    </citation>
    <scope>NUCLEOTIDE SEQUENCE [LARGE SCALE GENOMIC DNA]</scope>
    <source>
        <strain evidence="4">EC2010</strain>
        <tissue evidence="4">Whole organism of an adult</tissue>
    </source>
</reference>
<keyword evidence="5" id="KW-1185">Reference proteome</keyword>
<feature type="compositionally biased region" description="Low complexity" evidence="2">
    <location>
        <begin position="102"/>
        <end position="136"/>
    </location>
</feature>
<dbReference type="OrthoDB" id="10485927at2759"/>
<evidence type="ECO:0000259" key="3">
    <source>
        <dbReference type="PROSITE" id="PS51031"/>
    </source>
</evidence>
<evidence type="ECO:0000313" key="4">
    <source>
        <dbReference type="EMBL" id="RUS75165.1"/>
    </source>
</evidence>
<dbReference type="EMBL" id="RQTK01000766">
    <property type="protein sequence ID" value="RUS75165.1"/>
    <property type="molecule type" value="Genomic_DNA"/>
</dbReference>
<feature type="domain" description="BESS" evidence="3">
    <location>
        <begin position="170"/>
        <end position="209"/>
    </location>
</feature>
<dbReference type="Pfam" id="PF02944">
    <property type="entry name" value="BESS"/>
    <property type="match status" value="1"/>
</dbReference>
<accession>A0A433T0U4</accession>
<feature type="compositionally biased region" description="Polar residues" evidence="2">
    <location>
        <begin position="77"/>
        <end position="92"/>
    </location>
</feature>
<dbReference type="Proteomes" id="UP000271974">
    <property type="component" value="Unassembled WGS sequence"/>
</dbReference>
<dbReference type="GO" id="GO:0003677">
    <property type="term" value="F:DNA binding"/>
    <property type="evidence" value="ECO:0007669"/>
    <property type="project" value="InterPro"/>
</dbReference>
<protein>
    <recommendedName>
        <fullName evidence="3">BESS domain-containing protein</fullName>
    </recommendedName>
</protein>
<keyword evidence="1" id="KW-0539">Nucleus</keyword>
<evidence type="ECO:0000313" key="5">
    <source>
        <dbReference type="Proteomes" id="UP000271974"/>
    </source>
</evidence>
<gene>
    <name evidence="4" type="ORF">EGW08_017073</name>
</gene>
<dbReference type="PROSITE" id="PS51031">
    <property type="entry name" value="BESS"/>
    <property type="match status" value="1"/>
</dbReference>
<sequence length="245" mass="26351">MGVRILTATRICHILLIVATGAAVLALPLSMSPRSSGTPPHGLQQWTRSPCPLAAVERLLTACERRYCSGSPALHVPSQQWNASSRPATPQEESNDSQEIHSLPSPTQHTLPSSPSPSQHPLTSLPSPSPTPASSAGSDKKATRLVKRKAPAEDEVAAELLKVLRESDKLDEGEQFCNSCLPMVRTLSGEGKLEFRTSVQQLLSQAVRRRSTAARGHGERVPLLRGDMESGRARTVAPLATIRII</sequence>